<name>A0A0N4TFT0_BRUPA</name>
<reference evidence="3" key="1">
    <citation type="submission" date="2017-02" db="UniProtKB">
        <authorList>
            <consortium name="WormBaseParasite"/>
        </authorList>
    </citation>
    <scope>IDENTIFICATION</scope>
</reference>
<dbReference type="STRING" id="6280.A0A0N4TFT0"/>
<dbReference type="Proteomes" id="UP000278627">
    <property type="component" value="Unassembled WGS sequence"/>
</dbReference>
<protein>
    <submittedName>
        <fullName evidence="3">Glyco_transf_41 domain-containing protein</fullName>
    </submittedName>
</protein>
<proteinExistence type="predicted"/>
<sequence>MCLSVAESDSQIFLTDKFVEMLNADSMDGLSCLVKIMLRFKDPKEILDLVKESKHKNSNNVKIALSSLLENFTDQFIFDPCFWMEVCIKSNVDLILSSGSEHSGQCSSLPELYRRLYPLTSPTLMISDKQRMAVDKYYHTLKVNCEMLASLCETIGAKNIITGAYDS</sequence>
<reference evidence="1 2" key="2">
    <citation type="submission" date="2018-11" db="EMBL/GenBank/DDBJ databases">
        <authorList>
            <consortium name="Pathogen Informatics"/>
        </authorList>
    </citation>
    <scope>NUCLEOTIDE SEQUENCE [LARGE SCALE GENOMIC DNA]</scope>
</reference>
<organism evidence="3">
    <name type="scientific">Brugia pahangi</name>
    <name type="common">Filarial nematode worm</name>
    <dbReference type="NCBI Taxonomy" id="6280"/>
    <lineage>
        <taxon>Eukaryota</taxon>
        <taxon>Metazoa</taxon>
        <taxon>Ecdysozoa</taxon>
        <taxon>Nematoda</taxon>
        <taxon>Chromadorea</taxon>
        <taxon>Rhabditida</taxon>
        <taxon>Spirurina</taxon>
        <taxon>Spiruromorpha</taxon>
        <taxon>Filarioidea</taxon>
        <taxon>Onchocercidae</taxon>
        <taxon>Brugia</taxon>
    </lineage>
</organism>
<evidence type="ECO:0000313" key="1">
    <source>
        <dbReference type="EMBL" id="VDN88222.1"/>
    </source>
</evidence>
<evidence type="ECO:0000313" key="2">
    <source>
        <dbReference type="Proteomes" id="UP000278627"/>
    </source>
</evidence>
<accession>A0A0N4TFT0</accession>
<keyword evidence="2" id="KW-1185">Reference proteome</keyword>
<dbReference type="WBParaSite" id="BPAG_0000706801-mRNA-1">
    <property type="protein sequence ID" value="BPAG_0000706801-mRNA-1"/>
    <property type="gene ID" value="BPAG_0000706801"/>
</dbReference>
<evidence type="ECO:0000313" key="3">
    <source>
        <dbReference type="WBParaSite" id="BPAG_0000706801-mRNA-1"/>
    </source>
</evidence>
<gene>
    <name evidence="1" type="ORF">BPAG_LOCUS7036</name>
</gene>
<dbReference type="EMBL" id="UZAD01007341">
    <property type="protein sequence ID" value="VDN88222.1"/>
    <property type="molecule type" value="Genomic_DNA"/>
</dbReference>
<dbReference type="AlphaFoldDB" id="A0A0N4TFT0"/>